<protein>
    <recommendedName>
        <fullName evidence="3">HECT-type E3 ubiquitin transferase</fullName>
        <ecNumber evidence="3">2.3.2.26</ecNumber>
    </recommendedName>
</protein>
<reference evidence="8" key="1">
    <citation type="submission" date="2021-09" db="EMBL/GenBank/DDBJ databases">
        <authorList>
            <consortium name="AG Swart"/>
            <person name="Singh M."/>
            <person name="Singh A."/>
            <person name="Seah K."/>
            <person name="Emmerich C."/>
        </authorList>
    </citation>
    <scope>NUCLEOTIDE SEQUENCE</scope>
    <source>
        <strain evidence="8">ATCC30299</strain>
    </source>
</reference>
<dbReference type="SUPFAM" id="SSF56204">
    <property type="entry name" value="Hect, E3 ligase catalytic domain"/>
    <property type="match status" value="1"/>
</dbReference>
<dbReference type="AlphaFoldDB" id="A0AAU9K0U5"/>
<evidence type="ECO:0000313" key="9">
    <source>
        <dbReference type="Proteomes" id="UP001162131"/>
    </source>
</evidence>
<dbReference type="GO" id="GO:0005737">
    <property type="term" value="C:cytoplasm"/>
    <property type="evidence" value="ECO:0007669"/>
    <property type="project" value="TreeGrafter"/>
</dbReference>
<evidence type="ECO:0000256" key="3">
    <source>
        <dbReference type="ARBA" id="ARBA00012485"/>
    </source>
</evidence>
<dbReference type="GO" id="GO:0006511">
    <property type="term" value="P:ubiquitin-dependent protein catabolic process"/>
    <property type="evidence" value="ECO:0007669"/>
    <property type="project" value="TreeGrafter"/>
</dbReference>
<dbReference type="EMBL" id="CAJZBQ010000052">
    <property type="protein sequence ID" value="CAG9330785.1"/>
    <property type="molecule type" value="Genomic_DNA"/>
</dbReference>
<organism evidence="8 9">
    <name type="scientific">Blepharisma stoltei</name>
    <dbReference type="NCBI Taxonomy" id="1481888"/>
    <lineage>
        <taxon>Eukaryota</taxon>
        <taxon>Sar</taxon>
        <taxon>Alveolata</taxon>
        <taxon>Ciliophora</taxon>
        <taxon>Postciliodesmatophora</taxon>
        <taxon>Heterotrichea</taxon>
        <taxon>Heterotrichida</taxon>
        <taxon>Blepharismidae</taxon>
        <taxon>Blepharisma</taxon>
    </lineage>
</organism>
<dbReference type="SMART" id="SM00119">
    <property type="entry name" value="HECTc"/>
    <property type="match status" value="1"/>
</dbReference>
<dbReference type="PANTHER" id="PTHR11254">
    <property type="entry name" value="HECT DOMAIN UBIQUITIN-PROTEIN LIGASE"/>
    <property type="match status" value="1"/>
</dbReference>
<dbReference type="Proteomes" id="UP001162131">
    <property type="component" value="Unassembled WGS sequence"/>
</dbReference>
<dbReference type="PANTHER" id="PTHR11254:SF440">
    <property type="entry name" value="E3 UBIQUITIN-PROTEIN LIGASE NEDD-4"/>
    <property type="match status" value="1"/>
</dbReference>
<dbReference type="PROSITE" id="PS50237">
    <property type="entry name" value="HECT"/>
    <property type="match status" value="1"/>
</dbReference>
<comment type="catalytic activity">
    <reaction evidence="1">
        <text>S-ubiquitinyl-[E2 ubiquitin-conjugating enzyme]-L-cysteine + [acceptor protein]-L-lysine = [E2 ubiquitin-conjugating enzyme]-L-cysteine + N(6)-ubiquitinyl-[acceptor protein]-L-lysine.</text>
        <dbReference type="EC" id="2.3.2.26"/>
    </reaction>
</comment>
<keyword evidence="4" id="KW-0808">Transferase</keyword>
<evidence type="ECO:0000259" key="7">
    <source>
        <dbReference type="PROSITE" id="PS50237"/>
    </source>
</evidence>
<evidence type="ECO:0000256" key="5">
    <source>
        <dbReference type="ARBA" id="ARBA00022786"/>
    </source>
</evidence>
<accession>A0AAU9K0U5</accession>
<dbReference type="Pfam" id="PF00632">
    <property type="entry name" value="HECT"/>
    <property type="match status" value="1"/>
</dbReference>
<feature type="active site" description="Glycyl thioester intermediate" evidence="6">
    <location>
        <position position="424"/>
    </location>
</feature>
<dbReference type="EC" id="2.3.2.26" evidence="3"/>
<dbReference type="FunFam" id="3.30.2410.10:FF:000009">
    <property type="entry name" value="Probable E3 ubiquitin-protein ligase HECTD2"/>
    <property type="match status" value="1"/>
</dbReference>
<evidence type="ECO:0000256" key="1">
    <source>
        <dbReference type="ARBA" id="ARBA00000885"/>
    </source>
</evidence>
<proteinExistence type="predicted"/>
<evidence type="ECO:0000256" key="4">
    <source>
        <dbReference type="ARBA" id="ARBA00022679"/>
    </source>
</evidence>
<evidence type="ECO:0000313" key="8">
    <source>
        <dbReference type="EMBL" id="CAG9330785.1"/>
    </source>
</evidence>
<dbReference type="GO" id="GO:0016567">
    <property type="term" value="P:protein ubiquitination"/>
    <property type="evidence" value="ECO:0007669"/>
    <property type="project" value="TreeGrafter"/>
</dbReference>
<comment type="pathway">
    <text evidence="2">Protein modification; protein ubiquitination.</text>
</comment>
<dbReference type="Gene3D" id="3.30.2160.10">
    <property type="entry name" value="Hect, E3 ligase catalytic domain"/>
    <property type="match status" value="1"/>
</dbReference>
<dbReference type="Gene3D" id="3.90.1750.10">
    <property type="entry name" value="Hect, E3 ligase catalytic domains"/>
    <property type="match status" value="1"/>
</dbReference>
<dbReference type="Gene3D" id="3.30.2410.10">
    <property type="entry name" value="Hect, E3 ligase catalytic domain"/>
    <property type="match status" value="1"/>
</dbReference>
<dbReference type="CDD" id="cd00078">
    <property type="entry name" value="HECTc"/>
    <property type="match status" value="1"/>
</dbReference>
<comment type="caution">
    <text evidence="8">The sequence shown here is derived from an EMBL/GenBank/DDBJ whole genome shotgun (WGS) entry which is preliminary data.</text>
</comment>
<name>A0AAU9K0U5_9CILI</name>
<sequence>MGCCSNKPHSTQLSRFAGNNSQTEDISTFIRCPYCLQDFYDDLTTSRFSEHLLVCKRHSNFIVNEDLNCDLSKDSSYGDKIEWLRNEINKIRIPWHSEHMKFRVKRGDIIKTSMKNILGFSTIDFHKEFQVNFDGELAMDAGGLLREWFTILTKKLFSEKTELFKLANTKCVNYTFPNIIDEARINEYIFTGKLIGKAIFENVPIYCPFTPIIFKHIVDEEIQFKDLSQVDYELYNSLLYILENPVKNVIFETFTVEKEHKGVLTKYSLKEHGSEIMVDDDNKSEYANLRWKFETTDNLQAGLMYLLHGFYSVIPKNLVSIFTSQEFELLLCGLPYIELDDWRKNTIYRGDFTRKSRIIKWFWRILRHFSQKKLSDLITFVTGTPRLPVEGFSSLKTMRGDPAKFTIESIPCENDNALPRAHTCFNRLDLPKYTSRQSLKKGLLYVIRNHKFGFGIE</sequence>
<keyword evidence="5 6" id="KW-0833">Ubl conjugation pathway</keyword>
<dbReference type="InterPro" id="IPR000569">
    <property type="entry name" value="HECT_dom"/>
</dbReference>
<evidence type="ECO:0000256" key="2">
    <source>
        <dbReference type="ARBA" id="ARBA00004906"/>
    </source>
</evidence>
<dbReference type="GO" id="GO:0061630">
    <property type="term" value="F:ubiquitin protein ligase activity"/>
    <property type="evidence" value="ECO:0007669"/>
    <property type="project" value="UniProtKB-EC"/>
</dbReference>
<keyword evidence="9" id="KW-1185">Reference proteome</keyword>
<dbReference type="InterPro" id="IPR035983">
    <property type="entry name" value="Hect_E3_ubiquitin_ligase"/>
</dbReference>
<dbReference type="InterPro" id="IPR050409">
    <property type="entry name" value="E3_ubiq-protein_ligase"/>
</dbReference>
<evidence type="ECO:0000256" key="6">
    <source>
        <dbReference type="PROSITE-ProRule" id="PRU00104"/>
    </source>
</evidence>
<feature type="domain" description="HECT" evidence="7">
    <location>
        <begin position="121"/>
        <end position="457"/>
    </location>
</feature>
<gene>
    <name evidence="8" type="ORF">BSTOLATCC_MIC52199</name>
</gene>